<keyword evidence="6" id="KW-1185">Reference proteome</keyword>
<dbReference type="PANTHER" id="PTHR43639">
    <property type="entry name" value="OXIDOREDUCTASE, SHORT-CHAIN DEHYDROGENASE/REDUCTASE FAMILY (AFU_ORTHOLOGUE AFUA_5G02870)"/>
    <property type="match status" value="1"/>
</dbReference>
<sequence>MTSTTAAQPLTLAGKVAIVTGASRGIGAAVALELATRGAKVSATPDGRGGMADATTQVTLTFASTSSEKATESAVSRINGLGNGAAAVMVQADLRQLDAPQKIVAATTAAFGNDIDILVNNAGCELLKSLPELTPEDYAYCMDLNVRGALFMSQAVLPHLRKPGRIINMSSVGARVGLAAGCVYLASKAALEGLTRALAAELGPQGHTVNAIQPGPTRSDMMAKIPAEMVELQKKTTPLENRTGEPEDVALLTAMVAEAQSGWMTGQCISASGGYLMA</sequence>
<name>A0ABR3CHA6_9PEZI</name>
<dbReference type="SUPFAM" id="SSF51735">
    <property type="entry name" value="NAD(P)-binding Rossmann-fold domains"/>
    <property type="match status" value="1"/>
</dbReference>
<protein>
    <recommendedName>
        <fullName evidence="4">Ketoreductase domain-containing protein</fullName>
    </recommendedName>
</protein>
<dbReference type="Proteomes" id="UP001430584">
    <property type="component" value="Unassembled WGS sequence"/>
</dbReference>
<evidence type="ECO:0000259" key="4">
    <source>
        <dbReference type="SMART" id="SM00822"/>
    </source>
</evidence>
<dbReference type="SMART" id="SM00822">
    <property type="entry name" value="PKS_KR"/>
    <property type="match status" value="1"/>
</dbReference>
<dbReference type="InterPro" id="IPR002347">
    <property type="entry name" value="SDR_fam"/>
</dbReference>
<gene>
    <name evidence="5" type="ORF">SLS55_005765</name>
</gene>
<dbReference type="GeneID" id="92009850"/>
<comment type="caution">
    <text evidence="5">The sequence shown here is derived from an EMBL/GenBank/DDBJ whole genome shotgun (WGS) entry which is preliminary data.</text>
</comment>
<evidence type="ECO:0000256" key="3">
    <source>
        <dbReference type="RuleBase" id="RU000363"/>
    </source>
</evidence>
<evidence type="ECO:0000313" key="5">
    <source>
        <dbReference type="EMBL" id="KAL0260021.1"/>
    </source>
</evidence>
<dbReference type="InterPro" id="IPR057326">
    <property type="entry name" value="KR_dom"/>
</dbReference>
<keyword evidence="2" id="KW-0560">Oxidoreductase</keyword>
<evidence type="ECO:0000313" key="6">
    <source>
        <dbReference type="Proteomes" id="UP001430584"/>
    </source>
</evidence>
<proteinExistence type="inferred from homology"/>
<organism evidence="5 6">
    <name type="scientific">Diplodia seriata</name>
    <dbReference type="NCBI Taxonomy" id="420778"/>
    <lineage>
        <taxon>Eukaryota</taxon>
        <taxon>Fungi</taxon>
        <taxon>Dikarya</taxon>
        <taxon>Ascomycota</taxon>
        <taxon>Pezizomycotina</taxon>
        <taxon>Dothideomycetes</taxon>
        <taxon>Dothideomycetes incertae sedis</taxon>
        <taxon>Botryosphaeriales</taxon>
        <taxon>Botryosphaeriaceae</taxon>
        <taxon>Diplodia</taxon>
    </lineage>
</organism>
<dbReference type="PRINTS" id="PR00080">
    <property type="entry name" value="SDRFAMILY"/>
</dbReference>
<dbReference type="RefSeq" id="XP_066633050.1">
    <property type="nucleotide sequence ID" value="XM_066777208.1"/>
</dbReference>
<evidence type="ECO:0000256" key="1">
    <source>
        <dbReference type="ARBA" id="ARBA00006484"/>
    </source>
</evidence>
<feature type="domain" description="Ketoreductase" evidence="4">
    <location>
        <begin position="15"/>
        <end position="215"/>
    </location>
</feature>
<dbReference type="Gene3D" id="3.40.50.720">
    <property type="entry name" value="NAD(P)-binding Rossmann-like Domain"/>
    <property type="match status" value="1"/>
</dbReference>
<dbReference type="InterPro" id="IPR036291">
    <property type="entry name" value="NAD(P)-bd_dom_sf"/>
</dbReference>
<accession>A0ABR3CHA6</accession>
<evidence type="ECO:0000256" key="2">
    <source>
        <dbReference type="ARBA" id="ARBA00023002"/>
    </source>
</evidence>
<comment type="similarity">
    <text evidence="1 3">Belongs to the short-chain dehydrogenases/reductases (SDR) family.</text>
</comment>
<dbReference type="Pfam" id="PF13561">
    <property type="entry name" value="adh_short_C2"/>
    <property type="match status" value="1"/>
</dbReference>
<dbReference type="EMBL" id="JAJVCZ030000005">
    <property type="protein sequence ID" value="KAL0260021.1"/>
    <property type="molecule type" value="Genomic_DNA"/>
</dbReference>
<dbReference type="PANTHER" id="PTHR43639:SF1">
    <property type="entry name" value="SHORT-CHAIN DEHYDROGENASE_REDUCTASE FAMILY PROTEIN"/>
    <property type="match status" value="1"/>
</dbReference>
<dbReference type="PRINTS" id="PR00081">
    <property type="entry name" value="GDHRDH"/>
</dbReference>
<dbReference type="Pfam" id="PF00106">
    <property type="entry name" value="adh_short"/>
    <property type="match status" value="1"/>
</dbReference>
<reference evidence="5 6" key="1">
    <citation type="submission" date="2024-02" db="EMBL/GenBank/DDBJ databases">
        <title>De novo assembly and annotation of 12 fungi associated with fruit tree decline syndrome in Ontario, Canada.</title>
        <authorList>
            <person name="Sulman M."/>
            <person name="Ellouze W."/>
            <person name="Ilyukhin E."/>
        </authorList>
    </citation>
    <scope>NUCLEOTIDE SEQUENCE [LARGE SCALE GENOMIC DNA]</scope>
    <source>
        <strain evidence="5 6">FDS-637</strain>
    </source>
</reference>